<accession>A0A7X2ZAL4</accession>
<dbReference type="SUPFAM" id="SSF101898">
    <property type="entry name" value="NHL repeat"/>
    <property type="match status" value="1"/>
</dbReference>
<dbReference type="Proteomes" id="UP000450917">
    <property type="component" value="Unassembled WGS sequence"/>
</dbReference>
<dbReference type="Gene3D" id="2.120.10.30">
    <property type="entry name" value="TolB, C-terminal domain"/>
    <property type="match status" value="4"/>
</dbReference>
<proteinExistence type="predicted"/>
<feature type="domain" description="Copper amine oxidase-like N-terminal" evidence="4">
    <location>
        <begin position="414"/>
        <end position="524"/>
    </location>
</feature>
<name>A0A7X2ZAL4_9BACL</name>
<dbReference type="PROSITE" id="PS51125">
    <property type="entry name" value="NHL"/>
    <property type="match status" value="1"/>
</dbReference>
<keyword evidence="3" id="KW-0732">Signal</keyword>
<dbReference type="RefSeq" id="WP_155614740.1">
    <property type="nucleotide sequence ID" value="NZ_WNZX01000009.1"/>
</dbReference>
<dbReference type="AlphaFoldDB" id="A0A7X2ZAL4"/>
<dbReference type="InterPro" id="IPR011042">
    <property type="entry name" value="6-blade_b-propeller_TolB-like"/>
</dbReference>
<keyword evidence="6" id="KW-1185">Reference proteome</keyword>
<evidence type="ECO:0000256" key="3">
    <source>
        <dbReference type="SAM" id="SignalP"/>
    </source>
</evidence>
<protein>
    <submittedName>
        <fullName evidence="5">Copper amine oxidase</fullName>
    </submittedName>
</protein>
<keyword evidence="1" id="KW-0677">Repeat</keyword>
<feature type="signal peptide" evidence="3">
    <location>
        <begin position="1"/>
        <end position="25"/>
    </location>
</feature>
<dbReference type="InterPro" id="IPR036582">
    <property type="entry name" value="Mao_N_sf"/>
</dbReference>
<evidence type="ECO:0000256" key="2">
    <source>
        <dbReference type="PROSITE-ProRule" id="PRU00504"/>
    </source>
</evidence>
<evidence type="ECO:0000313" key="5">
    <source>
        <dbReference type="EMBL" id="MUG71398.1"/>
    </source>
</evidence>
<comment type="caution">
    <text evidence="5">The sequence shown here is derived from an EMBL/GenBank/DDBJ whole genome shotgun (WGS) entry which is preliminary data.</text>
</comment>
<evidence type="ECO:0000313" key="6">
    <source>
        <dbReference type="Proteomes" id="UP000450917"/>
    </source>
</evidence>
<dbReference type="EMBL" id="WNZX01000009">
    <property type="protein sequence ID" value="MUG71398.1"/>
    <property type="molecule type" value="Genomic_DNA"/>
</dbReference>
<evidence type="ECO:0000256" key="1">
    <source>
        <dbReference type="ARBA" id="ARBA00022737"/>
    </source>
</evidence>
<organism evidence="5 6">
    <name type="scientific">Paenibacillus validus</name>
    <dbReference type="NCBI Taxonomy" id="44253"/>
    <lineage>
        <taxon>Bacteria</taxon>
        <taxon>Bacillati</taxon>
        <taxon>Bacillota</taxon>
        <taxon>Bacilli</taxon>
        <taxon>Bacillales</taxon>
        <taxon>Paenibacillaceae</taxon>
        <taxon>Paenibacillus</taxon>
    </lineage>
</organism>
<dbReference type="Gene3D" id="3.30.457.10">
    <property type="entry name" value="Copper amine oxidase-like, N-terminal domain"/>
    <property type="match status" value="1"/>
</dbReference>
<dbReference type="InterPro" id="IPR012854">
    <property type="entry name" value="Cu_amine_oxidase-like_N"/>
</dbReference>
<feature type="chain" id="PRO_5030793457" evidence="3">
    <location>
        <begin position="26"/>
        <end position="530"/>
    </location>
</feature>
<dbReference type="Pfam" id="PF07833">
    <property type="entry name" value="Cu_amine_oxidN1"/>
    <property type="match status" value="1"/>
</dbReference>
<dbReference type="PANTHER" id="PTHR13833">
    <property type="match status" value="1"/>
</dbReference>
<dbReference type="Pfam" id="PF01436">
    <property type="entry name" value="NHL"/>
    <property type="match status" value="4"/>
</dbReference>
<dbReference type="InterPro" id="IPR001258">
    <property type="entry name" value="NHL_repeat"/>
</dbReference>
<reference evidence="5 6" key="1">
    <citation type="submission" date="2019-11" db="EMBL/GenBank/DDBJ databases">
        <title>Draft genome sequences of five Paenibacillus species of dairy origin.</title>
        <authorList>
            <person name="Olajide A.M."/>
            <person name="Chen S."/>
            <person name="Lapointe G."/>
        </authorList>
    </citation>
    <scope>NUCLEOTIDE SEQUENCE [LARGE SCALE GENOMIC DNA]</scope>
    <source>
        <strain evidence="5 6">2CS3</strain>
    </source>
</reference>
<dbReference type="SUPFAM" id="SSF55383">
    <property type="entry name" value="Copper amine oxidase, domain N"/>
    <property type="match status" value="1"/>
</dbReference>
<sequence>MNKAMKIIALSILASVIAGGTGASAAGLYADGLRGADHQLLLQVTTYAGTGDMGNVNGRTNAAQFRLPAGIAVKPDGAVLFSDSRNHQIRKIYSGLVTPYAGIYYEMDAKGFPIGGRLDGASDLSLFSGPQGIATDAQGNVYVADTGNHSIRKIDPSGNVSTIAGDGVLGKEDGPGSKARFNSPLDVAVAADGTVYVADTLNHAIRSISPSGQVTTLNAASVRAVEVSPGQAAPAGDFADGALAQAKFNEPSGLALDGKGNLYVSDAGNQRIRYIDLQQGTVTTAAGSGKAEALKDLYVPGGFADGEALNAAFNFPLGLSVTEEGGVVIADSQNHSIRYLLDGQVSTLAGAPDQTTGEADGIEGYAQLHRPTDVAVLEDGSLLVSDAYNNKIRQIRPFRLPANLPDDTNVKVVLDDKWIEFDALPEIGNGRTMVPVRAITEALGYNVTFDDAARAVQLSKDGVTIELYIDRTGVKRIEQGQAGVEKSTDAAPYIKQDRTYVPVRFFAEEIGLDVEWDSKTRTAILRTTGK</sequence>
<dbReference type="PANTHER" id="PTHR13833:SF71">
    <property type="entry name" value="NHL DOMAIN-CONTAINING PROTEIN"/>
    <property type="match status" value="1"/>
</dbReference>
<evidence type="ECO:0000259" key="4">
    <source>
        <dbReference type="Pfam" id="PF07833"/>
    </source>
</evidence>
<feature type="repeat" description="NHL" evidence="2">
    <location>
        <begin position="127"/>
        <end position="157"/>
    </location>
</feature>
<gene>
    <name evidence="5" type="ORF">GNP93_12030</name>
</gene>